<feature type="domain" description="Transposase IS30-like HTH" evidence="1">
    <location>
        <begin position="7"/>
        <end position="51"/>
    </location>
</feature>
<dbReference type="InterPro" id="IPR051917">
    <property type="entry name" value="Transposase-Integrase"/>
</dbReference>
<dbReference type="Pfam" id="PF13936">
    <property type="entry name" value="HTH_38"/>
    <property type="match status" value="1"/>
</dbReference>
<protein>
    <submittedName>
        <fullName evidence="2">Helix-turn-helix domain-containing protein</fullName>
    </submittedName>
</protein>
<dbReference type="PANTHER" id="PTHR10948">
    <property type="entry name" value="TRANSPOSASE"/>
    <property type="match status" value="1"/>
</dbReference>
<evidence type="ECO:0000313" key="3">
    <source>
        <dbReference type="Proteomes" id="UP001146336"/>
    </source>
</evidence>
<dbReference type="EMBL" id="JAOZFC020000004">
    <property type="protein sequence ID" value="MDF9300828.1"/>
    <property type="molecule type" value="Genomic_DNA"/>
</dbReference>
<organism evidence="2 3">
    <name type="scientific">Weissella fermenti</name>
    <dbReference type="NCBI Taxonomy" id="2987699"/>
    <lineage>
        <taxon>Bacteria</taxon>
        <taxon>Bacillati</taxon>
        <taxon>Bacillota</taxon>
        <taxon>Bacilli</taxon>
        <taxon>Lactobacillales</taxon>
        <taxon>Lactobacillaceae</taxon>
        <taxon>Weissella</taxon>
    </lineage>
</organism>
<evidence type="ECO:0000313" key="2">
    <source>
        <dbReference type="EMBL" id="MDF9300828.1"/>
    </source>
</evidence>
<dbReference type="Proteomes" id="UP001146336">
    <property type="component" value="Unassembled WGS sequence"/>
</dbReference>
<comment type="caution">
    <text evidence="2">The sequence shown here is derived from an EMBL/GenBank/DDBJ whole genome shotgun (WGS) entry which is preliminary data.</text>
</comment>
<evidence type="ECO:0000259" key="1">
    <source>
        <dbReference type="Pfam" id="PF13936"/>
    </source>
</evidence>
<gene>
    <name evidence="2" type="ORF">OIT47_011200</name>
</gene>
<name>A0ABT6D851_9LACO</name>
<accession>A0ABT6D851</accession>
<keyword evidence="3" id="KW-1185">Reference proteome</keyword>
<reference evidence="2" key="1">
    <citation type="submission" date="2023-03" db="EMBL/GenBank/DDBJ databases">
        <title>Comparative genomics of Weissella fermenti BK2, and weissella type species.</title>
        <authorList>
            <person name="Lee J.K."/>
            <person name="Baek J.H."/>
            <person name="Kim J.M."/>
            <person name="Choi D.G."/>
            <person name="Jeon C.O."/>
        </authorList>
    </citation>
    <scope>NUCLEOTIDE SEQUENCE</scope>
    <source>
        <strain evidence="2">BK2</strain>
    </source>
</reference>
<sequence length="360" mass="41948">MGQSRFRYKRFTFEERLLIQRMWNMRGLSMSAIARYLERSVAAVRKELMRGNVLSFEGLTPGQLRAIRPHGRIKYSAEYADQFVVRNSIIRETTNSLNADIKRLIEYYLNYMGWSPEKIVKEVDEVTVSANTIRNYIRDGLIVDLRKVPDVAKFEAISPHIDFNREDGLSSDEVVLKHMPGVNTDNVFGYWHVTLVKSQDRLDRAMALCFVERKTRFVVLIKLPNGGENALVRAFDYFLQNFGATVELIDVMQYEAIEFTYEHVLMLIRRKYNLDLVVSFVTDGSTMSDDLVRWLDNTMEVGLSSYTSLRLVNQDDLNLVSDQLNERPFFGRKKYSTPESLFDEESKLRYLKRVGLNNHE</sequence>
<proteinExistence type="predicted"/>
<dbReference type="RefSeq" id="WP_264340079.1">
    <property type="nucleotide sequence ID" value="NZ_JAOZFC020000004.1"/>
</dbReference>
<dbReference type="PANTHER" id="PTHR10948:SF23">
    <property type="entry name" value="TRANSPOSASE INSI FOR INSERTION SEQUENCE ELEMENT IS30A-RELATED"/>
    <property type="match status" value="1"/>
</dbReference>
<dbReference type="InterPro" id="IPR025246">
    <property type="entry name" value="IS30-like_HTH"/>
</dbReference>